<dbReference type="Proteomes" id="UP000317648">
    <property type="component" value="Chromosome"/>
</dbReference>
<sequence>MIDFPWQRFTRRCAALDRELQAGEEYYSVLVAKGADVIRQDYCAEGWEGPPEASLGWWKAKMPDDTGQKAHWAPNEVLLNYFEQLEQRPDKQDMQYVLALLLVRRRLLVLESTATNDAGEEEFLLSCPTLDREFHVAVQEPTRQQVEQIEAELSQLLFTDAP</sequence>
<proteinExistence type="predicted"/>
<dbReference type="RefSeq" id="WP_145054458.1">
    <property type="nucleotide sequence ID" value="NZ_CP036433.1"/>
</dbReference>
<reference evidence="1 2" key="1">
    <citation type="submission" date="2019-02" db="EMBL/GenBank/DDBJ databases">
        <title>Deep-cultivation of Planctomycetes and their phenomic and genomic characterization uncovers novel biology.</title>
        <authorList>
            <person name="Wiegand S."/>
            <person name="Jogler M."/>
            <person name="Boedeker C."/>
            <person name="Pinto D."/>
            <person name="Vollmers J."/>
            <person name="Rivas-Marin E."/>
            <person name="Kohn T."/>
            <person name="Peeters S.H."/>
            <person name="Heuer A."/>
            <person name="Rast P."/>
            <person name="Oberbeckmann S."/>
            <person name="Bunk B."/>
            <person name="Jeske O."/>
            <person name="Meyerdierks A."/>
            <person name="Storesund J.E."/>
            <person name="Kallscheuer N."/>
            <person name="Luecker S."/>
            <person name="Lage O.M."/>
            <person name="Pohl T."/>
            <person name="Merkel B.J."/>
            <person name="Hornburger P."/>
            <person name="Mueller R.-W."/>
            <person name="Bruemmer F."/>
            <person name="Labrenz M."/>
            <person name="Spormann A.M."/>
            <person name="Op den Camp H."/>
            <person name="Overmann J."/>
            <person name="Amann R."/>
            <person name="Jetten M.S.M."/>
            <person name="Mascher T."/>
            <person name="Medema M.H."/>
            <person name="Devos D.P."/>
            <person name="Kaster A.-K."/>
            <person name="Ovreas L."/>
            <person name="Rohde M."/>
            <person name="Galperin M.Y."/>
            <person name="Jogler C."/>
        </authorList>
    </citation>
    <scope>NUCLEOTIDE SEQUENCE [LARGE SCALE GENOMIC DNA]</scope>
    <source>
        <strain evidence="1 2">Pla85_3_4</strain>
    </source>
</reference>
<dbReference type="AlphaFoldDB" id="A0A518DV96"/>
<organism evidence="1 2">
    <name type="scientific">Lignipirellula cremea</name>
    <dbReference type="NCBI Taxonomy" id="2528010"/>
    <lineage>
        <taxon>Bacteria</taxon>
        <taxon>Pseudomonadati</taxon>
        <taxon>Planctomycetota</taxon>
        <taxon>Planctomycetia</taxon>
        <taxon>Pirellulales</taxon>
        <taxon>Pirellulaceae</taxon>
        <taxon>Lignipirellula</taxon>
    </lineage>
</organism>
<dbReference type="EMBL" id="CP036433">
    <property type="protein sequence ID" value="QDU95759.1"/>
    <property type="molecule type" value="Genomic_DNA"/>
</dbReference>
<keyword evidence="2" id="KW-1185">Reference proteome</keyword>
<protein>
    <submittedName>
        <fullName evidence="1">Uncharacterized protein</fullName>
    </submittedName>
</protein>
<dbReference type="KEGG" id="lcre:Pla8534_35760"/>
<name>A0A518DV96_9BACT</name>
<evidence type="ECO:0000313" key="2">
    <source>
        <dbReference type="Proteomes" id="UP000317648"/>
    </source>
</evidence>
<accession>A0A518DV96</accession>
<dbReference type="OrthoDB" id="272345at2"/>
<gene>
    <name evidence="1" type="ORF">Pla8534_35760</name>
</gene>
<evidence type="ECO:0000313" key="1">
    <source>
        <dbReference type="EMBL" id="QDU95759.1"/>
    </source>
</evidence>